<gene>
    <name evidence="2" type="ORF">HD556DRAFT_1241373</name>
</gene>
<proteinExistence type="predicted"/>
<dbReference type="AlphaFoldDB" id="A0A9P7AJQ0"/>
<sequence length="207" mass="23842">MPRIRNDPNLNICLDYASVPFAAARNQIINENVSEVQAVQILQNIWEVANDVEKVLWREQLEVDREQLQQQRLLQEEQEDRLEQEKLEEEETARKEERKKHKHKYMPIQATGIPDEPSITPSAYTTRKLDKGKYVELWYFTNDGLDEALTKKAIVDNDAMVLSTLADGSTAWITAASVRNASSVINDEDLTFEDFCQACPRFITAIE</sequence>
<dbReference type="RefSeq" id="XP_041157798.1">
    <property type="nucleotide sequence ID" value="XM_041298196.1"/>
</dbReference>
<evidence type="ECO:0000313" key="3">
    <source>
        <dbReference type="Proteomes" id="UP000719766"/>
    </source>
</evidence>
<dbReference type="GeneID" id="64591960"/>
<dbReference type="Proteomes" id="UP000719766">
    <property type="component" value="Unassembled WGS sequence"/>
</dbReference>
<name>A0A9P7AJQ0_9AGAM</name>
<feature type="region of interest" description="Disordered" evidence="1">
    <location>
        <begin position="78"/>
        <end position="104"/>
    </location>
</feature>
<accession>A0A9P7AJQ0</accession>
<comment type="caution">
    <text evidence="2">The sequence shown here is derived from an EMBL/GenBank/DDBJ whole genome shotgun (WGS) entry which is preliminary data.</text>
</comment>
<reference evidence="2" key="1">
    <citation type="journal article" date="2020" name="New Phytol.">
        <title>Comparative genomics reveals dynamic genome evolution in host specialist ectomycorrhizal fungi.</title>
        <authorList>
            <person name="Lofgren L.A."/>
            <person name="Nguyen N.H."/>
            <person name="Vilgalys R."/>
            <person name="Ruytinx J."/>
            <person name="Liao H.L."/>
            <person name="Branco S."/>
            <person name="Kuo A."/>
            <person name="LaButti K."/>
            <person name="Lipzen A."/>
            <person name="Andreopoulos W."/>
            <person name="Pangilinan J."/>
            <person name="Riley R."/>
            <person name="Hundley H."/>
            <person name="Na H."/>
            <person name="Barry K."/>
            <person name="Grigoriev I.V."/>
            <person name="Stajich J.E."/>
            <person name="Kennedy P.G."/>
        </authorList>
    </citation>
    <scope>NUCLEOTIDE SEQUENCE</scope>
    <source>
        <strain evidence="2">S12</strain>
    </source>
</reference>
<dbReference type="EMBL" id="JABBWE010000046">
    <property type="protein sequence ID" value="KAG1790870.1"/>
    <property type="molecule type" value="Genomic_DNA"/>
</dbReference>
<feature type="compositionally biased region" description="Acidic residues" evidence="1">
    <location>
        <begin position="78"/>
        <end position="91"/>
    </location>
</feature>
<dbReference type="OrthoDB" id="2672960at2759"/>
<keyword evidence="3" id="KW-1185">Reference proteome</keyword>
<protein>
    <submittedName>
        <fullName evidence="2">Uncharacterized protein</fullName>
    </submittedName>
</protein>
<evidence type="ECO:0000256" key="1">
    <source>
        <dbReference type="SAM" id="MobiDB-lite"/>
    </source>
</evidence>
<organism evidence="2 3">
    <name type="scientific">Suillus plorans</name>
    <dbReference type="NCBI Taxonomy" id="116603"/>
    <lineage>
        <taxon>Eukaryota</taxon>
        <taxon>Fungi</taxon>
        <taxon>Dikarya</taxon>
        <taxon>Basidiomycota</taxon>
        <taxon>Agaricomycotina</taxon>
        <taxon>Agaricomycetes</taxon>
        <taxon>Agaricomycetidae</taxon>
        <taxon>Boletales</taxon>
        <taxon>Suillineae</taxon>
        <taxon>Suillaceae</taxon>
        <taxon>Suillus</taxon>
    </lineage>
</organism>
<evidence type="ECO:0000313" key="2">
    <source>
        <dbReference type="EMBL" id="KAG1790870.1"/>
    </source>
</evidence>